<comment type="function">
    <text evidence="1 15">Converts 2,5-diamino-6-(ribosylamino)-4(3h)-pyrimidinone 5'-phosphate into 5-amino-6-(ribosylamino)-2,4(1h,3h)-pyrimidinedione 5'-phosphate.</text>
</comment>
<dbReference type="CDD" id="cd01284">
    <property type="entry name" value="Riboflavin_deaminase-reductase"/>
    <property type="match status" value="1"/>
</dbReference>
<dbReference type="GO" id="GO:0050661">
    <property type="term" value="F:NADP binding"/>
    <property type="evidence" value="ECO:0007669"/>
    <property type="project" value="InterPro"/>
</dbReference>
<feature type="binding site" evidence="17">
    <location>
        <position position="200"/>
    </location>
    <ligand>
        <name>NADP(+)</name>
        <dbReference type="ChEBI" id="CHEBI:58349"/>
    </ligand>
</feature>
<dbReference type="Gene3D" id="3.40.430.10">
    <property type="entry name" value="Dihydrofolate Reductase, subunit A"/>
    <property type="match status" value="1"/>
</dbReference>
<comment type="pathway">
    <text evidence="2 15">Cofactor biosynthesis; riboflavin biosynthesis; 5-amino-6-(D-ribitylamino)uracil from GTP: step 2/4.</text>
</comment>
<evidence type="ECO:0000256" key="13">
    <source>
        <dbReference type="ARBA" id="ARBA00049861"/>
    </source>
</evidence>
<evidence type="ECO:0000256" key="3">
    <source>
        <dbReference type="ARBA" id="ARBA00004910"/>
    </source>
</evidence>
<dbReference type="PIRSF" id="PIRSF006769">
    <property type="entry name" value="RibD"/>
    <property type="match status" value="1"/>
</dbReference>
<dbReference type="EC" id="3.5.4.26" evidence="15"/>
<dbReference type="SUPFAM" id="SSF53927">
    <property type="entry name" value="Cytidine deaminase-like"/>
    <property type="match status" value="1"/>
</dbReference>
<dbReference type="Proteomes" id="UP000001968">
    <property type="component" value="Chromosome"/>
</dbReference>
<keyword evidence="8 15" id="KW-0378">Hydrolase</keyword>
<comment type="catalytic activity">
    <reaction evidence="14 15">
        <text>2,5-diamino-6-hydroxy-4-(5-phosphoribosylamino)-pyrimidine + H2O + H(+) = 5-amino-6-(5-phospho-D-ribosylamino)uracil + NH4(+)</text>
        <dbReference type="Rhea" id="RHEA:21868"/>
        <dbReference type="ChEBI" id="CHEBI:15377"/>
        <dbReference type="ChEBI" id="CHEBI:15378"/>
        <dbReference type="ChEBI" id="CHEBI:28938"/>
        <dbReference type="ChEBI" id="CHEBI:58453"/>
        <dbReference type="ChEBI" id="CHEBI:58614"/>
        <dbReference type="EC" id="3.5.4.26"/>
    </reaction>
</comment>
<feature type="binding site" evidence="17">
    <location>
        <position position="188"/>
    </location>
    <ligand>
        <name>substrate</name>
    </ligand>
</feature>
<keyword evidence="10 15" id="KW-0521">NADP</keyword>
<dbReference type="eggNOG" id="COG0117">
    <property type="taxonomic scope" value="Bacteria"/>
</dbReference>
<comment type="similarity">
    <text evidence="5 15">In the C-terminal section; belongs to the HTP reductase family.</text>
</comment>
<keyword evidence="6 15" id="KW-0686">Riboflavin biosynthesis</keyword>
<dbReference type="GO" id="GO:0008835">
    <property type="term" value="F:diaminohydroxyphosphoribosylaminopyrimidine deaminase activity"/>
    <property type="evidence" value="ECO:0007669"/>
    <property type="project" value="UniProtKB-EC"/>
</dbReference>
<dbReference type="EC" id="1.1.1.193" evidence="15"/>
<evidence type="ECO:0000259" key="19">
    <source>
        <dbReference type="PROSITE" id="PS51747"/>
    </source>
</evidence>
<dbReference type="PANTHER" id="PTHR38011:SF7">
    <property type="entry name" value="2,5-DIAMINO-6-RIBOSYLAMINO-4(3H)-PYRIMIDINONE 5'-PHOSPHATE REDUCTASE"/>
    <property type="match status" value="1"/>
</dbReference>
<dbReference type="Pfam" id="PF00383">
    <property type="entry name" value="dCMP_cyt_deam_1"/>
    <property type="match status" value="1"/>
</dbReference>
<evidence type="ECO:0000256" key="15">
    <source>
        <dbReference type="PIRNR" id="PIRNR006769"/>
    </source>
</evidence>
<dbReference type="InterPro" id="IPR016193">
    <property type="entry name" value="Cytidine_deaminase-like"/>
</dbReference>
<keyword evidence="12" id="KW-0511">Multifunctional enzyme</keyword>
<dbReference type="AlphaFoldDB" id="Q0AXM3"/>
<evidence type="ECO:0000256" key="7">
    <source>
        <dbReference type="ARBA" id="ARBA00022723"/>
    </source>
</evidence>
<feature type="binding site" evidence="17">
    <location>
        <position position="204"/>
    </location>
    <ligand>
        <name>NADP(+)</name>
        <dbReference type="ChEBI" id="CHEBI:58349"/>
    </ligand>
</feature>
<dbReference type="EMBL" id="CP000448">
    <property type="protein sequence ID" value="ABI68531.1"/>
    <property type="molecule type" value="Genomic_DNA"/>
</dbReference>
<keyword evidence="11 15" id="KW-0560">Oxidoreductase</keyword>
<evidence type="ECO:0000256" key="17">
    <source>
        <dbReference type="PIRSR" id="PIRSR006769-2"/>
    </source>
</evidence>
<evidence type="ECO:0000256" key="11">
    <source>
        <dbReference type="ARBA" id="ARBA00023002"/>
    </source>
</evidence>
<dbReference type="InterPro" id="IPR011549">
    <property type="entry name" value="RibD_C"/>
</dbReference>
<feature type="binding site" evidence="17">
    <location>
        <position position="299"/>
    </location>
    <ligand>
        <name>substrate</name>
    </ligand>
</feature>
<evidence type="ECO:0000256" key="12">
    <source>
        <dbReference type="ARBA" id="ARBA00023268"/>
    </source>
</evidence>
<evidence type="ECO:0000256" key="9">
    <source>
        <dbReference type="ARBA" id="ARBA00022833"/>
    </source>
</evidence>
<dbReference type="InterPro" id="IPR002125">
    <property type="entry name" value="CMP_dCMP_dom"/>
</dbReference>
<dbReference type="InterPro" id="IPR016192">
    <property type="entry name" value="APOBEC/CMP_deaminase_Zn-bd"/>
</dbReference>
<comment type="cofactor">
    <cofactor evidence="15 18">
        <name>Zn(2+)</name>
        <dbReference type="ChEBI" id="CHEBI:29105"/>
    </cofactor>
    <text evidence="15 18">Binds 1 zinc ion.</text>
</comment>
<gene>
    <name evidence="20" type="ordered locus">Swol_1222</name>
</gene>
<dbReference type="GO" id="GO:0008270">
    <property type="term" value="F:zinc ion binding"/>
    <property type="evidence" value="ECO:0007669"/>
    <property type="project" value="InterPro"/>
</dbReference>
<evidence type="ECO:0000256" key="5">
    <source>
        <dbReference type="ARBA" id="ARBA00007417"/>
    </source>
</evidence>
<dbReference type="GO" id="GO:0008703">
    <property type="term" value="F:5-amino-6-(5-phosphoribosylamino)uracil reductase activity"/>
    <property type="evidence" value="ECO:0007669"/>
    <property type="project" value="UniProtKB-EC"/>
</dbReference>
<comment type="similarity">
    <text evidence="4 15">In the N-terminal section; belongs to the cytidine and deoxycytidylate deaminase family.</text>
</comment>
<feature type="active site" description="Proton donor" evidence="16">
    <location>
        <position position="55"/>
    </location>
</feature>
<feature type="binding site" evidence="17">
    <location>
        <position position="211"/>
    </location>
    <ligand>
        <name>substrate</name>
    </ligand>
</feature>
<feature type="domain" description="CMP/dCMP-type deaminase" evidence="19">
    <location>
        <begin position="4"/>
        <end position="126"/>
    </location>
</feature>
<protein>
    <recommendedName>
        <fullName evidence="15">Riboflavin biosynthesis protein RibD</fullName>
    </recommendedName>
    <domain>
        <recommendedName>
            <fullName evidence="15">Diaminohydroxyphosphoribosylaminopyrimidine deaminase</fullName>
            <shortName evidence="15">DRAP deaminase</shortName>
            <ecNumber evidence="15">3.5.4.26</ecNumber>
        </recommendedName>
        <alternativeName>
            <fullName evidence="15">Riboflavin-specific deaminase</fullName>
        </alternativeName>
    </domain>
    <domain>
        <recommendedName>
            <fullName evidence="15">5-amino-6-(5-phosphoribosylamino)uracil reductase</fullName>
            <ecNumber evidence="15">1.1.1.193</ecNumber>
        </recommendedName>
        <alternativeName>
            <fullName evidence="15">HTP reductase</fullName>
        </alternativeName>
    </domain>
</protein>
<reference evidence="21" key="1">
    <citation type="journal article" date="2010" name="Environ. Microbiol.">
        <title>The genome of Syntrophomonas wolfei: new insights into syntrophic metabolism and biohydrogen production.</title>
        <authorList>
            <person name="Sieber J.R."/>
            <person name="Sims D.R."/>
            <person name="Han C."/>
            <person name="Kim E."/>
            <person name="Lykidis A."/>
            <person name="Lapidus A.L."/>
            <person name="McDonnald E."/>
            <person name="Rohlin L."/>
            <person name="Culley D.E."/>
            <person name="Gunsalus R."/>
            <person name="McInerney M.J."/>
        </authorList>
    </citation>
    <scope>NUCLEOTIDE SEQUENCE [LARGE SCALE GENOMIC DNA]</scope>
    <source>
        <strain evidence="21">DSM 2245B / Goettingen</strain>
    </source>
</reference>
<evidence type="ECO:0000256" key="16">
    <source>
        <dbReference type="PIRSR" id="PIRSR006769-1"/>
    </source>
</evidence>
<dbReference type="HOGENOM" id="CLU_036590_1_2_9"/>
<feature type="binding site" evidence="17">
    <location>
        <position position="172"/>
    </location>
    <ligand>
        <name>substrate</name>
    </ligand>
</feature>
<comment type="pathway">
    <text evidence="3 15">Cofactor biosynthesis; riboflavin biosynthesis; 5-amino-6-(D-ribitylamino)uracil from GTP: step 3/4.</text>
</comment>
<evidence type="ECO:0000256" key="8">
    <source>
        <dbReference type="ARBA" id="ARBA00022801"/>
    </source>
</evidence>
<dbReference type="NCBIfam" id="TIGR00326">
    <property type="entry name" value="eubact_ribD"/>
    <property type="match status" value="1"/>
</dbReference>
<feature type="binding site" evidence="18">
    <location>
        <position position="88"/>
    </location>
    <ligand>
        <name>Zn(2+)</name>
        <dbReference type="ChEBI" id="CHEBI:29105"/>
        <note>catalytic</note>
    </ligand>
</feature>
<evidence type="ECO:0000256" key="10">
    <source>
        <dbReference type="ARBA" id="ARBA00022857"/>
    </source>
</evidence>
<evidence type="ECO:0000313" key="20">
    <source>
        <dbReference type="EMBL" id="ABI68531.1"/>
    </source>
</evidence>
<dbReference type="GO" id="GO:0009231">
    <property type="term" value="P:riboflavin biosynthetic process"/>
    <property type="evidence" value="ECO:0007669"/>
    <property type="project" value="UniProtKB-UniPathway"/>
</dbReference>
<dbReference type="UniPathway" id="UPA00275">
    <property type="reaction ID" value="UER00401"/>
</dbReference>
<name>Q0AXM3_SYNWW</name>
<evidence type="ECO:0000256" key="4">
    <source>
        <dbReference type="ARBA" id="ARBA00005259"/>
    </source>
</evidence>
<dbReference type="SUPFAM" id="SSF53597">
    <property type="entry name" value="Dihydrofolate reductase-like"/>
    <property type="match status" value="1"/>
</dbReference>
<dbReference type="OrthoDB" id="9800865at2"/>
<dbReference type="Gene3D" id="3.40.140.10">
    <property type="entry name" value="Cytidine Deaminase, domain 2"/>
    <property type="match status" value="1"/>
</dbReference>
<feature type="binding site" evidence="18">
    <location>
        <position position="79"/>
    </location>
    <ligand>
        <name>Zn(2+)</name>
        <dbReference type="ChEBI" id="CHEBI:29105"/>
        <note>catalytic</note>
    </ligand>
</feature>
<dbReference type="FunFam" id="3.40.140.10:FF:000025">
    <property type="entry name" value="Riboflavin biosynthesis protein RibD"/>
    <property type="match status" value="1"/>
</dbReference>
<evidence type="ECO:0000256" key="14">
    <source>
        <dbReference type="ARBA" id="ARBA00049886"/>
    </source>
</evidence>
<dbReference type="InterPro" id="IPR024072">
    <property type="entry name" value="DHFR-like_dom_sf"/>
</dbReference>
<evidence type="ECO:0000256" key="2">
    <source>
        <dbReference type="ARBA" id="ARBA00004882"/>
    </source>
</evidence>
<proteinExistence type="inferred from homology"/>
<keyword evidence="7 15" id="KW-0479">Metal-binding</keyword>
<keyword evidence="9 15" id="KW-0862">Zinc</keyword>
<dbReference type="NCBIfam" id="TIGR00227">
    <property type="entry name" value="ribD_Cterm"/>
    <property type="match status" value="1"/>
</dbReference>
<dbReference type="InterPro" id="IPR050765">
    <property type="entry name" value="Riboflavin_Biosynth_HTPR"/>
</dbReference>
<dbReference type="InterPro" id="IPR004794">
    <property type="entry name" value="Eubact_RibD"/>
</dbReference>
<dbReference type="eggNOG" id="COG1985">
    <property type="taxonomic scope" value="Bacteria"/>
</dbReference>
<evidence type="ECO:0000256" key="18">
    <source>
        <dbReference type="PIRSR" id="PIRSR006769-3"/>
    </source>
</evidence>
<sequence length="367" mass="40172">MTNNDDQRFMQRALELAARARGRTSPNPLVGAVLVKDGQILGEGYHQRAGTPHAEINALNTAGRERAKGASIYVNLEPCSHYGRTAPCALALVEAGVAEVVIATLDPNPQVSGRGVQILQEAGIKTRVGVLTAEARELNEFFFKYIQGGRPFVSLKVAMTLDGKIASSNGDSRWITGTASREYVHQLRNIYDGIMVGIGTVLKDDPRLNTRLELEGKRDPVRIIIDGRLDMPLDSNIARTGHEQRTLVFTAENADQEKANSLRECGLEIIKLGGNPDRLNIEEALDILGKMEIMSLLLEGGAEINSYMIEKQLVDKLYWFIAPKIIGGRSSPSPLGGEGIKIMNQAIKLKSVTTRHFDDDILISGYI</sequence>
<feature type="binding site" evidence="17">
    <location>
        <position position="158"/>
    </location>
    <ligand>
        <name>NADP(+)</name>
        <dbReference type="ChEBI" id="CHEBI:58349"/>
    </ligand>
</feature>
<dbReference type="PROSITE" id="PS00903">
    <property type="entry name" value="CYT_DCMP_DEAMINASES_1"/>
    <property type="match status" value="1"/>
</dbReference>
<evidence type="ECO:0000256" key="6">
    <source>
        <dbReference type="ARBA" id="ARBA00022619"/>
    </source>
</evidence>
<dbReference type="KEGG" id="swo:Swol_1222"/>
<feature type="binding site" evidence="17">
    <location>
        <position position="208"/>
    </location>
    <ligand>
        <name>substrate</name>
    </ligand>
</feature>
<dbReference type="PROSITE" id="PS51747">
    <property type="entry name" value="CYT_DCMP_DEAMINASES_2"/>
    <property type="match status" value="1"/>
</dbReference>
<accession>Q0AXM3</accession>
<dbReference type="PANTHER" id="PTHR38011">
    <property type="entry name" value="DIHYDROFOLATE REDUCTASE FAMILY PROTEIN (AFU_ORTHOLOGUE AFUA_8G06820)"/>
    <property type="match status" value="1"/>
</dbReference>
<keyword evidence="21" id="KW-1185">Reference proteome</keyword>
<dbReference type="STRING" id="335541.Swol_1222"/>
<feature type="binding site" evidence="17">
    <location>
        <position position="174"/>
    </location>
    <ligand>
        <name>NADP(+)</name>
        <dbReference type="ChEBI" id="CHEBI:58349"/>
    </ligand>
</feature>
<comment type="catalytic activity">
    <reaction evidence="13 15">
        <text>5-amino-6-(5-phospho-D-ribitylamino)uracil + NADP(+) = 5-amino-6-(5-phospho-D-ribosylamino)uracil + NADPH + H(+)</text>
        <dbReference type="Rhea" id="RHEA:17845"/>
        <dbReference type="ChEBI" id="CHEBI:15378"/>
        <dbReference type="ChEBI" id="CHEBI:57783"/>
        <dbReference type="ChEBI" id="CHEBI:58349"/>
        <dbReference type="ChEBI" id="CHEBI:58421"/>
        <dbReference type="ChEBI" id="CHEBI:58453"/>
        <dbReference type="EC" id="1.1.1.193"/>
    </reaction>
</comment>
<organism evidence="20 21">
    <name type="scientific">Syntrophomonas wolfei subsp. wolfei (strain DSM 2245B / Goettingen)</name>
    <dbReference type="NCBI Taxonomy" id="335541"/>
    <lineage>
        <taxon>Bacteria</taxon>
        <taxon>Bacillati</taxon>
        <taxon>Bacillota</taxon>
        <taxon>Clostridia</taxon>
        <taxon>Eubacteriales</taxon>
        <taxon>Syntrophomonadaceae</taxon>
        <taxon>Syntrophomonas</taxon>
    </lineage>
</organism>
<evidence type="ECO:0000256" key="1">
    <source>
        <dbReference type="ARBA" id="ARBA00002151"/>
    </source>
</evidence>
<dbReference type="InterPro" id="IPR002734">
    <property type="entry name" value="RibDG_C"/>
</dbReference>
<dbReference type="Pfam" id="PF01872">
    <property type="entry name" value="RibD_C"/>
    <property type="match status" value="1"/>
</dbReference>
<dbReference type="RefSeq" id="WP_011640634.1">
    <property type="nucleotide sequence ID" value="NC_008346.1"/>
</dbReference>
<evidence type="ECO:0000313" key="21">
    <source>
        <dbReference type="Proteomes" id="UP000001968"/>
    </source>
</evidence>
<feature type="binding site" evidence="18">
    <location>
        <position position="53"/>
    </location>
    <ligand>
        <name>Zn(2+)</name>
        <dbReference type="ChEBI" id="CHEBI:29105"/>
        <note>catalytic</note>
    </ligand>
</feature>